<evidence type="ECO:0000256" key="1">
    <source>
        <dbReference type="ARBA" id="ARBA00022737"/>
    </source>
</evidence>
<dbReference type="PANTHER" id="PTHR23048">
    <property type="entry name" value="MYOSIN LIGHT CHAIN 1, 3"/>
    <property type="match status" value="1"/>
</dbReference>
<dbReference type="InterPro" id="IPR011992">
    <property type="entry name" value="EF-hand-dom_pair"/>
</dbReference>
<evidence type="ECO:0000259" key="3">
    <source>
        <dbReference type="PROSITE" id="PS50222"/>
    </source>
</evidence>
<feature type="domain" description="EF-hand" evidence="3">
    <location>
        <begin position="76"/>
        <end position="111"/>
    </location>
</feature>
<dbReference type="SMART" id="SM00054">
    <property type="entry name" value="EFh"/>
    <property type="match status" value="1"/>
</dbReference>
<dbReference type="InterPro" id="IPR050230">
    <property type="entry name" value="CALM/Myosin/TropC-like"/>
</dbReference>
<organism evidence="4">
    <name type="scientific">Hexamita inflata</name>
    <dbReference type="NCBI Taxonomy" id="28002"/>
    <lineage>
        <taxon>Eukaryota</taxon>
        <taxon>Metamonada</taxon>
        <taxon>Diplomonadida</taxon>
        <taxon>Hexamitidae</taxon>
        <taxon>Hexamitinae</taxon>
        <taxon>Hexamita</taxon>
    </lineage>
</organism>
<dbReference type="EMBL" id="CATOUU010000564">
    <property type="protein sequence ID" value="CAI9934325.1"/>
    <property type="molecule type" value="Genomic_DNA"/>
</dbReference>
<name>A0AA86PDS5_9EUKA</name>
<proteinExistence type="predicted"/>
<keyword evidence="1" id="KW-0677">Repeat</keyword>
<keyword evidence="2" id="KW-0106">Calcium</keyword>
<reference evidence="4" key="1">
    <citation type="submission" date="2023-06" db="EMBL/GenBank/DDBJ databases">
        <authorList>
            <person name="Kurt Z."/>
        </authorList>
    </citation>
    <scope>NUCLEOTIDE SEQUENCE</scope>
</reference>
<dbReference type="PROSITE" id="PS50222">
    <property type="entry name" value="EF_HAND_2"/>
    <property type="match status" value="1"/>
</dbReference>
<dbReference type="SUPFAM" id="SSF47473">
    <property type="entry name" value="EF-hand"/>
    <property type="match status" value="1"/>
</dbReference>
<dbReference type="GO" id="GO:0016460">
    <property type="term" value="C:myosin II complex"/>
    <property type="evidence" value="ECO:0007669"/>
    <property type="project" value="TreeGrafter"/>
</dbReference>
<dbReference type="Pfam" id="PF13833">
    <property type="entry name" value="EF-hand_8"/>
    <property type="match status" value="1"/>
</dbReference>
<dbReference type="GO" id="GO:0005509">
    <property type="term" value="F:calcium ion binding"/>
    <property type="evidence" value="ECO:0007669"/>
    <property type="project" value="InterPro"/>
</dbReference>
<dbReference type="CDD" id="cd00051">
    <property type="entry name" value="EFh"/>
    <property type="match status" value="1"/>
</dbReference>
<keyword evidence="6" id="KW-1185">Reference proteome</keyword>
<gene>
    <name evidence="4" type="ORF">HINF_LOCUS21970</name>
    <name evidence="5" type="ORF">HINF_LOCUS28068</name>
</gene>
<dbReference type="AlphaFoldDB" id="A0AA86PDS5"/>
<dbReference type="PROSITE" id="PS00018">
    <property type="entry name" value="EF_HAND_1"/>
    <property type="match status" value="1"/>
</dbReference>
<evidence type="ECO:0000313" key="4">
    <source>
        <dbReference type="EMBL" id="CAI9934325.1"/>
    </source>
</evidence>
<sequence length="146" mass="16493">MDLVLPDLTKCKQVFSECAQDQGNLSGASLKTALQQFGYNFTVQEIERTINIYSVSKKSLNAKQFVNLIYICSNVTTEDKYKMLFLLADTDCDGKISNNEFIQIMQRLGALMDEEGLSNLMQEVVDNNDGTMSYDCFTSLLEQILQ</sequence>
<dbReference type="PANTHER" id="PTHR23048:SF0">
    <property type="entry name" value="CALMODULIN LIKE 3"/>
    <property type="match status" value="1"/>
</dbReference>
<evidence type="ECO:0000313" key="5">
    <source>
        <dbReference type="EMBL" id="CAL6021227.1"/>
    </source>
</evidence>
<evidence type="ECO:0000313" key="6">
    <source>
        <dbReference type="Proteomes" id="UP001642409"/>
    </source>
</evidence>
<evidence type="ECO:0000256" key="2">
    <source>
        <dbReference type="ARBA" id="ARBA00022837"/>
    </source>
</evidence>
<accession>A0AA86PDS5</accession>
<dbReference type="InterPro" id="IPR002048">
    <property type="entry name" value="EF_hand_dom"/>
</dbReference>
<comment type="caution">
    <text evidence="4">The sequence shown here is derived from an EMBL/GenBank/DDBJ whole genome shotgun (WGS) entry which is preliminary data.</text>
</comment>
<reference evidence="5 6" key="2">
    <citation type="submission" date="2024-07" db="EMBL/GenBank/DDBJ databases">
        <authorList>
            <person name="Akdeniz Z."/>
        </authorList>
    </citation>
    <scope>NUCLEOTIDE SEQUENCE [LARGE SCALE GENOMIC DNA]</scope>
</reference>
<dbReference type="Proteomes" id="UP001642409">
    <property type="component" value="Unassembled WGS sequence"/>
</dbReference>
<dbReference type="EMBL" id="CAXDID020000088">
    <property type="protein sequence ID" value="CAL6021227.1"/>
    <property type="molecule type" value="Genomic_DNA"/>
</dbReference>
<protein>
    <submittedName>
        <fullName evidence="4">EF hand domain-containing protein</fullName>
    </submittedName>
    <submittedName>
        <fullName evidence="5">EF_hand domain-containing protein</fullName>
    </submittedName>
</protein>
<dbReference type="Gene3D" id="1.10.238.10">
    <property type="entry name" value="EF-hand"/>
    <property type="match status" value="2"/>
</dbReference>
<dbReference type="InterPro" id="IPR018247">
    <property type="entry name" value="EF_Hand_1_Ca_BS"/>
</dbReference>